<gene>
    <name evidence="1" type="ORF">CLUMA_CG008612</name>
</gene>
<dbReference type="Proteomes" id="UP000183832">
    <property type="component" value="Unassembled WGS sequence"/>
</dbReference>
<dbReference type="AlphaFoldDB" id="A0A1J1I858"/>
<evidence type="ECO:0000313" key="2">
    <source>
        <dbReference type="Proteomes" id="UP000183832"/>
    </source>
</evidence>
<evidence type="ECO:0000313" key="1">
    <source>
        <dbReference type="EMBL" id="CRK95134.1"/>
    </source>
</evidence>
<organism evidence="1 2">
    <name type="scientific">Clunio marinus</name>
    <dbReference type="NCBI Taxonomy" id="568069"/>
    <lineage>
        <taxon>Eukaryota</taxon>
        <taxon>Metazoa</taxon>
        <taxon>Ecdysozoa</taxon>
        <taxon>Arthropoda</taxon>
        <taxon>Hexapoda</taxon>
        <taxon>Insecta</taxon>
        <taxon>Pterygota</taxon>
        <taxon>Neoptera</taxon>
        <taxon>Endopterygota</taxon>
        <taxon>Diptera</taxon>
        <taxon>Nematocera</taxon>
        <taxon>Chironomoidea</taxon>
        <taxon>Chironomidae</taxon>
        <taxon>Clunio</taxon>
    </lineage>
</organism>
<keyword evidence="2" id="KW-1185">Reference proteome</keyword>
<name>A0A1J1I858_9DIPT</name>
<proteinExistence type="predicted"/>
<dbReference type="EMBL" id="CVRI01000040">
    <property type="protein sequence ID" value="CRK95134.1"/>
    <property type="molecule type" value="Genomic_DNA"/>
</dbReference>
<sequence>MHVENIWAQLSYEFGNSLEGETLNSTQFKYPTNIPTTLVTPAAFYLPINYLVKKKTITNQMFTDKCVNKLNEVYLYLSLKLSI</sequence>
<protein>
    <submittedName>
        <fullName evidence="1">CLUMA_CG008612, isoform A</fullName>
    </submittedName>
</protein>
<reference evidence="1 2" key="1">
    <citation type="submission" date="2015-04" db="EMBL/GenBank/DDBJ databases">
        <authorList>
            <person name="Syromyatnikov M.Y."/>
            <person name="Popov V.N."/>
        </authorList>
    </citation>
    <scope>NUCLEOTIDE SEQUENCE [LARGE SCALE GENOMIC DNA]</scope>
</reference>
<accession>A0A1J1I858</accession>